<dbReference type="AlphaFoldDB" id="A0AAP8E2U7"/>
<accession>A0AAP8E2U7</accession>
<dbReference type="RefSeq" id="WP_098394043.1">
    <property type="nucleotide sequence ID" value="NZ_JAOWLS010000004.1"/>
</dbReference>
<evidence type="ECO:0000313" key="1">
    <source>
        <dbReference type="EMBL" id="PFG89719.1"/>
    </source>
</evidence>
<name>A0AAP8E2U7_9LACT</name>
<organism evidence="1 2">
    <name type="scientific">Lactococcus lactis</name>
    <dbReference type="NCBI Taxonomy" id="1358"/>
    <lineage>
        <taxon>Bacteria</taxon>
        <taxon>Bacillati</taxon>
        <taxon>Bacillota</taxon>
        <taxon>Bacilli</taxon>
        <taxon>Lactobacillales</taxon>
        <taxon>Streptococcaceae</taxon>
        <taxon>Lactococcus</taxon>
    </lineage>
</organism>
<comment type="caution">
    <text evidence="1">The sequence shown here is derived from an EMBL/GenBank/DDBJ whole genome shotgun (WGS) entry which is preliminary data.</text>
</comment>
<dbReference type="Proteomes" id="UP000225275">
    <property type="component" value="Unassembled WGS sequence"/>
</dbReference>
<reference evidence="1" key="1">
    <citation type="submission" date="2017-01" db="EMBL/GenBank/DDBJ databases">
        <authorList>
            <person name="Lo R."/>
        </authorList>
    </citation>
    <scope>NUCLEOTIDE SEQUENCE</scope>
    <source>
        <strain evidence="1">537</strain>
    </source>
</reference>
<evidence type="ECO:0000313" key="2">
    <source>
        <dbReference type="Proteomes" id="UP000225275"/>
    </source>
</evidence>
<reference evidence="1" key="2">
    <citation type="journal article" date="2018" name="Food Control">
        <title>Characterization of Lactococcus lactis isolates from herbs, fruits and vegetables for use as biopreservatives against Listeria monocytogenes in cheese.</title>
        <authorList>
            <person name="Ho V."/>
            <person name="Lo R."/>
            <person name="Bansal N."/>
            <person name="Turner M.S."/>
        </authorList>
    </citation>
    <scope>NUCLEOTIDE SEQUENCE</scope>
    <source>
        <strain evidence="1">537</strain>
    </source>
</reference>
<dbReference type="EMBL" id="MTJS01000002">
    <property type="protein sequence ID" value="PFG89719.1"/>
    <property type="molecule type" value="Genomic_DNA"/>
</dbReference>
<gene>
    <name evidence="1" type="ORF">BW154_09690</name>
</gene>
<proteinExistence type="predicted"/>
<keyword evidence="1" id="KW-0238">DNA-binding</keyword>
<protein>
    <submittedName>
        <fullName evidence="1">DNA-binding protein</fullName>
    </submittedName>
</protein>
<sequence length="81" mass="10021">MEENYKDKRGISELFDVPIKTLNNDLTEMRRIEFNVYILRPSHKRIYINVEGYKSFLEYKQKLREEQFEKKIKVICRYDII</sequence>
<dbReference type="GO" id="GO:0003677">
    <property type="term" value="F:DNA binding"/>
    <property type="evidence" value="ECO:0007669"/>
    <property type="project" value="UniProtKB-KW"/>
</dbReference>